<protein>
    <recommendedName>
        <fullName evidence="3">CD-NTase-associated protein 12/Pycsar effector protein TIR domain-containing protein</fullName>
    </recommendedName>
</protein>
<dbReference type="AlphaFoldDB" id="A0A510I636"/>
<gene>
    <name evidence="1" type="ORF">VroAM7_16800</name>
</gene>
<dbReference type="RefSeq" id="WP_052699596.1">
    <property type="nucleotide sequence ID" value="NZ_AP019798.1"/>
</dbReference>
<evidence type="ECO:0008006" key="3">
    <source>
        <dbReference type="Google" id="ProtNLM"/>
    </source>
</evidence>
<organism evidence="1 2">
    <name type="scientific">Vibrio rotiferianus</name>
    <dbReference type="NCBI Taxonomy" id="190895"/>
    <lineage>
        <taxon>Bacteria</taxon>
        <taxon>Pseudomonadati</taxon>
        <taxon>Pseudomonadota</taxon>
        <taxon>Gammaproteobacteria</taxon>
        <taxon>Vibrionales</taxon>
        <taxon>Vibrionaceae</taxon>
        <taxon>Vibrio</taxon>
    </lineage>
</organism>
<sequence length="327" mass="37355">MQNNIFYSWQSDLEQKYNRFFIRDCLKAALKKLKKEPDYGESVRLDSDTEGVPGTPDIATTIFDKISSCSVFVADISYCTSCESLDKSFPNSNVLIELGYAIGVRGDTRVLNVMNTAYGAPDELPFDLKHKRWPIQYCLNEEIYSDTDKRKQVKDKLIQELYTFIKIIIDLEDLDESLPQIGSTPSLPYIENCILRSDAAQDWDLSSNNSETIAVFRNDVNLRLVVDWSDDGKQCENFKEPWANSYPNPHATGFWLNVYYGVSQILSLKSILVNVDGANCSLPLPRQIGITGERTEVLPLDYKYAQIFDQLGNLDQYMWRSRLTLAL</sequence>
<proteinExistence type="predicted"/>
<dbReference type="EMBL" id="AP019798">
    <property type="protein sequence ID" value="BBL89027.1"/>
    <property type="molecule type" value="Genomic_DNA"/>
</dbReference>
<evidence type="ECO:0000313" key="2">
    <source>
        <dbReference type="Proteomes" id="UP000315115"/>
    </source>
</evidence>
<evidence type="ECO:0000313" key="1">
    <source>
        <dbReference type="EMBL" id="BBL89027.1"/>
    </source>
</evidence>
<reference evidence="2" key="1">
    <citation type="submission" date="2019-07" db="EMBL/GenBank/DDBJ databases">
        <title>Complete Genome Sequences of Vibrion rotiferianus strain AM7.</title>
        <authorList>
            <person name="Miyazaki K."/>
            <person name="Wiseschart A."/>
            <person name="Pootanakit K."/>
            <person name="Ishimori K."/>
            <person name="Kitahara K."/>
        </authorList>
    </citation>
    <scope>NUCLEOTIDE SEQUENCE [LARGE SCALE GENOMIC DNA]</scope>
    <source>
        <strain evidence="2">AM7</strain>
    </source>
</reference>
<name>A0A510I636_9VIBR</name>
<accession>A0A510I636</accession>
<dbReference type="Proteomes" id="UP000315115">
    <property type="component" value="Chromosome 1"/>
</dbReference>